<sequence length="92" mass="10812">MVNFFRERSPLVAIQERLAALTLLNLVRRYGGRIDGELSELESAMENMKVEMLRALERVDKLRRSTVKKLIQTLSPVQTVKQRKIYLYNYLV</sequence>
<keyword evidence="1" id="KW-0175">Coiled coil</keyword>
<accession>A0ABR2BD92</accession>
<evidence type="ECO:0000313" key="2">
    <source>
        <dbReference type="EMBL" id="KAK8505083.1"/>
    </source>
</evidence>
<protein>
    <submittedName>
        <fullName evidence="2">Uncharacterized protein</fullName>
    </submittedName>
</protein>
<proteinExistence type="predicted"/>
<dbReference type="EMBL" id="JBBPBM010000130">
    <property type="protein sequence ID" value="KAK8505083.1"/>
    <property type="molecule type" value="Genomic_DNA"/>
</dbReference>
<organism evidence="2 3">
    <name type="scientific">Hibiscus sabdariffa</name>
    <name type="common">roselle</name>
    <dbReference type="NCBI Taxonomy" id="183260"/>
    <lineage>
        <taxon>Eukaryota</taxon>
        <taxon>Viridiplantae</taxon>
        <taxon>Streptophyta</taxon>
        <taxon>Embryophyta</taxon>
        <taxon>Tracheophyta</taxon>
        <taxon>Spermatophyta</taxon>
        <taxon>Magnoliopsida</taxon>
        <taxon>eudicotyledons</taxon>
        <taxon>Gunneridae</taxon>
        <taxon>Pentapetalae</taxon>
        <taxon>rosids</taxon>
        <taxon>malvids</taxon>
        <taxon>Malvales</taxon>
        <taxon>Malvaceae</taxon>
        <taxon>Malvoideae</taxon>
        <taxon>Hibiscus</taxon>
    </lineage>
</organism>
<name>A0ABR2BD92_9ROSI</name>
<evidence type="ECO:0000313" key="3">
    <source>
        <dbReference type="Proteomes" id="UP001472677"/>
    </source>
</evidence>
<evidence type="ECO:0000256" key="1">
    <source>
        <dbReference type="SAM" id="Coils"/>
    </source>
</evidence>
<gene>
    <name evidence="2" type="ORF">V6N12_037960</name>
</gene>
<feature type="coiled-coil region" evidence="1">
    <location>
        <begin position="38"/>
        <end position="65"/>
    </location>
</feature>
<keyword evidence="3" id="KW-1185">Reference proteome</keyword>
<dbReference type="Proteomes" id="UP001472677">
    <property type="component" value="Unassembled WGS sequence"/>
</dbReference>
<comment type="caution">
    <text evidence="2">The sequence shown here is derived from an EMBL/GenBank/DDBJ whole genome shotgun (WGS) entry which is preliminary data.</text>
</comment>
<reference evidence="2 3" key="1">
    <citation type="journal article" date="2024" name="G3 (Bethesda)">
        <title>Genome assembly of Hibiscus sabdariffa L. provides insights into metabolisms of medicinal natural products.</title>
        <authorList>
            <person name="Kim T."/>
        </authorList>
    </citation>
    <scope>NUCLEOTIDE SEQUENCE [LARGE SCALE GENOMIC DNA]</scope>
    <source>
        <strain evidence="2">TK-2024</strain>
        <tissue evidence="2">Old leaves</tissue>
    </source>
</reference>